<sequence length="262" mass="28586">MFTFSKYLLASSLEEAYDMLVKNKNNAILGGTAYIKMGNRRLSTAIDLSALDLSFIKEEGENIEIGAMTTFRDIETSDILKKKFSGIVACSVEDIVGVQLRNVVTAGATVFSKYGFSDFIPALLALDTSVVLFNAGEMPLDKFLESDIKQDILVKILIKNKPAKGSFQTIRKSNSDYAVLNVVAANLVDGIRIAVGARPGKAVLAAKAMEKINTDGLTEDNIEDICQVASEELTFGDNMRASGKYRKAVCKVMLKRALMEVM</sequence>
<dbReference type="Gene3D" id="3.30.390.50">
    <property type="entry name" value="CO dehydrogenase flavoprotein, C-terminal domain"/>
    <property type="match status" value="1"/>
</dbReference>
<dbReference type="InterPro" id="IPR051312">
    <property type="entry name" value="Diverse_Substr_Oxidored"/>
</dbReference>
<protein>
    <submittedName>
        <fullName evidence="5">Molybdopterin dehydrogenase FAD-binding protein</fullName>
    </submittedName>
</protein>
<keyword evidence="6" id="KW-1185">Reference proteome</keyword>
<dbReference type="Proteomes" id="UP000006875">
    <property type="component" value="Chromosome"/>
</dbReference>
<dbReference type="InterPro" id="IPR036318">
    <property type="entry name" value="FAD-bd_PCMH-like_sf"/>
</dbReference>
<gene>
    <name evidence="5" type="ordered locus">Ilyop_1093</name>
</gene>
<dbReference type="SMART" id="SM01092">
    <property type="entry name" value="CO_deh_flav_C"/>
    <property type="match status" value="1"/>
</dbReference>
<feature type="domain" description="FAD-binding PCMH-type" evidence="4">
    <location>
        <begin position="1"/>
        <end position="163"/>
    </location>
</feature>
<dbReference type="GO" id="GO:0071949">
    <property type="term" value="F:FAD binding"/>
    <property type="evidence" value="ECO:0007669"/>
    <property type="project" value="InterPro"/>
</dbReference>
<dbReference type="InterPro" id="IPR016166">
    <property type="entry name" value="FAD-bd_PCMH"/>
</dbReference>
<dbReference type="Pfam" id="PF00941">
    <property type="entry name" value="FAD_binding_5"/>
    <property type="match status" value="1"/>
</dbReference>
<evidence type="ECO:0000256" key="2">
    <source>
        <dbReference type="ARBA" id="ARBA00022827"/>
    </source>
</evidence>
<dbReference type="STRING" id="572544.Ilyop_1093"/>
<dbReference type="KEGG" id="ipo:Ilyop_1093"/>
<proteinExistence type="predicted"/>
<evidence type="ECO:0000256" key="3">
    <source>
        <dbReference type="ARBA" id="ARBA00023002"/>
    </source>
</evidence>
<dbReference type="SUPFAM" id="SSF56176">
    <property type="entry name" value="FAD-binding/transporter-associated domain-like"/>
    <property type="match status" value="1"/>
</dbReference>
<reference evidence="5 6" key="1">
    <citation type="journal article" date="2010" name="Stand. Genomic Sci.">
        <title>Complete genome sequence of Ilyobacter polytropus type strain (CuHbu1).</title>
        <authorList>
            <person name="Sikorski J."/>
            <person name="Chertkov O."/>
            <person name="Lapidus A."/>
            <person name="Nolan M."/>
            <person name="Lucas S."/>
            <person name="Del Rio T.G."/>
            <person name="Tice H."/>
            <person name="Cheng J.F."/>
            <person name="Tapia R."/>
            <person name="Han C."/>
            <person name="Goodwin L."/>
            <person name="Pitluck S."/>
            <person name="Liolios K."/>
            <person name="Ivanova N."/>
            <person name="Mavromatis K."/>
            <person name="Mikhailova N."/>
            <person name="Pati A."/>
            <person name="Chen A."/>
            <person name="Palaniappan K."/>
            <person name="Land M."/>
            <person name="Hauser L."/>
            <person name="Chang Y.J."/>
            <person name="Jeffries C.D."/>
            <person name="Brambilla E."/>
            <person name="Yasawong M."/>
            <person name="Rohde M."/>
            <person name="Pukall R."/>
            <person name="Spring S."/>
            <person name="Goker M."/>
            <person name="Woyke T."/>
            <person name="Bristow J."/>
            <person name="Eisen J.A."/>
            <person name="Markowitz V."/>
            <person name="Hugenholtz P."/>
            <person name="Kyrpides N.C."/>
            <person name="Klenk H.P."/>
        </authorList>
    </citation>
    <scope>NUCLEOTIDE SEQUENCE [LARGE SCALE GENOMIC DNA]</scope>
    <source>
        <strain evidence="6">ATCC 51220 / DSM 2926 / LMG 16218 / CuHBu1</strain>
    </source>
</reference>
<evidence type="ECO:0000256" key="1">
    <source>
        <dbReference type="ARBA" id="ARBA00022630"/>
    </source>
</evidence>
<dbReference type="PANTHER" id="PTHR42659:SF2">
    <property type="entry name" value="XANTHINE DEHYDROGENASE SUBUNIT C-RELATED"/>
    <property type="match status" value="1"/>
</dbReference>
<accession>E3H7H8</accession>
<organism evidence="5 6">
    <name type="scientific">Ilyobacter polytropus (strain ATCC 51220 / DSM 2926 / LMG 16218 / CuHBu1)</name>
    <dbReference type="NCBI Taxonomy" id="572544"/>
    <lineage>
        <taxon>Bacteria</taxon>
        <taxon>Fusobacteriati</taxon>
        <taxon>Fusobacteriota</taxon>
        <taxon>Fusobacteriia</taxon>
        <taxon>Fusobacteriales</taxon>
        <taxon>Fusobacteriaceae</taxon>
        <taxon>Ilyobacter</taxon>
    </lineage>
</organism>
<dbReference type="InterPro" id="IPR005107">
    <property type="entry name" value="CO_DH_flav_C"/>
</dbReference>
<evidence type="ECO:0000313" key="6">
    <source>
        <dbReference type="Proteomes" id="UP000006875"/>
    </source>
</evidence>
<dbReference type="InterPro" id="IPR002346">
    <property type="entry name" value="Mopterin_DH_FAD-bd"/>
</dbReference>
<dbReference type="RefSeq" id="WP_013387542.1">
    <property type="nucleotide sequence ID" value="NC_014632.1"/>
</dbReference>
<keyword evidence="3" id="KW-0560">Oxidoreductase</keyword>
<evidence type="ECO:0000259" key="4">
    <source>
        <dbReference type="PROSITE" id="PS51387"/>
    </source>
</evidence>
<dbReference type="Gene3D" id="3.30.465.10">
    <property type="match status" value="1"/>
</dbReference>
<dbReference type="SUPFAM" id="SSF55447">
    <property type="entry name" value="CO dehydrogenase flavoprotein C-terminal domain-like"/>
    <property type="match status" value="1"/>
</dbReference>
<dbReference type="PROSITE" id="PS51387">
    <property type="entry name" value="FAD_PCMH"/>
    <property type="match status" value="1"/>
</dbReference>
<dbReference type="eggNOG" id="COG1319">
    <property type="taxonomic scope" value="Bacteria"/>
</dbReference>
<dbReference type="InterPro" id="IPR016169">
    <property type="entry name" value="FAD-bd_PCMH_sub2"/>
</dbReference>
<dbReference type="Pfam" id="PF03450">
    <property type="entry name" value="CO_deh_flav_C"/>
    <property type="match status" value="1"/>
</dbReference>
<dbReference type="AlphaFoldDB" id="E3H7H8"/>
<keyword evidence="2" id="KW-0274">FAD</keyword>
<dbReference type="HOGENOM" id="CLU_073026_0_0_0"/>
<dbReference type="OrthoDB" id="9803647at2"/>
<dbReference type="GO" id="GO:0016491">
    <property type="term" value="F:oxidoreductase activity"/>
    <property type="evidence" value="ECO:0007669"/>
    <property type="project" value="UniProtKB-KW"/>
</dbReference>
<name>E3H7H8_ILYPC</name>
<dbReference type="EMBL" id="CP002281">
    <property type="protein sequence ID" value="ADO82874.1"/>
    <property type="molecule type" value="Genomic_DNA"/>
</dbReference>
<dbReference type="InterPro" id="IPR036683">
    <property type="entry name" value="CO_DH_flav_C_dom_sf"/>
</dbReference>
<evidence type="ECO:0000313" key="5">
    <source>
        <dbReference type="EMBL" id="ADO82874.1"/>
    </source>
</evidence>
<keyword evidence="1" id="KW-0285">Flavoprotein</keyword>
<dbReference type="PANTHER" id="PTHR42659">
    <property type="entry name" value="XANTHINE DEHYDROGENASE SUBUNIT C-RELATED"/>
    <property type="match status" value="1"/>
</dbReference>